<dbReference type="Pfam" id="PF00795">
    <property type="entry name" value="CN_hydrolase"/>
    <property type="match status" value="1"/>
</dbReference>
<sequence>MSKVAILQLPTLSMSEGRIDYYIRAVVDSGASLALIGEYVLNSFFSELIKMPKAMINEQISHKLELFKDIAKRYEIDIVAPFIIEKAGGYYKVIAKFSPKSVRFVEQNFLMNYSHWDEKSFFKNKFEKAKFLCFNHNGFKIGVMAGFETHFDISWKYMRDAKVDAVLVPTASTFESNLRWEKLLSMRAFTNLVYVLRANRVGKVKISNNQSWEFYGDSFAVSPNGKISSRLSFEEGVLLFELSKKEIKDERKLWKFTEILKGIDE</sequence>
<dbReference type="GO" id="GO:0033388">
    <property type="term" value="P:putrescine biosynthetic process from arginine"/>
    <property type="evidence" value="ECO:0007669"/>
    <property type="project" value="TreeGrafter"/>
</dbReference>
<keyword evidence="4" id="KW-1185">Reference proteome</keyword>
<name>A0A7M1LHE9_9BACT</name>
<dbReference type="PANTHER" id="PTHR43674:SF2">
    <property type="entry name" value="BETA-UREIDOPROPIONASE"/>
    <property type="match status" value="1"/>
</dbReference>
<dbReference type="EMBL" id="CP063078">
    <property type="protein sequence ID" value="QOQ87474.1"/>
    <property type="molecule type" value="Genomic_DNA"/>
</dbReference>
<keyword evidence="1 3" id="KW-0378">Hydrolase</keyword>
<evidence type="ECO:0000259" key="2">
    <source>
        <dbReference type="PROSITE" id="PS50263"/>
    </source>
</evidence>
<evidence type="ECO:0000256" key="1">
    <source>
        <dbReference type="ARBA" id="ARBA00022801"/>
    </source>
</evidence>
<feature type="domain" description="CN hydrolase" evidence="2">
    <location>
        <begin position="2"/>
        <end position="244"/>
    </location>
</feature>
<dbReference type="Gene3D" id="3.60.110.10">
    <property type="entry name" value="Carbon-nitrogen hydrolase"/>
    <property type="match status" value="1"/>
</dbReference>
<evidence type="ECO:0000313" key="3">
    <source>
        <dbReference type="EMBL" id="QOQ87474.1"/>
    </source>
</evidence>
<dbReference type="GO" id="GO:0050126">
    <property type="term" value="F:N-carbamoylputrescine amidase activity"/>
    <property type="evidence" value="ECO:0007669"/>
    <property type="project" value="TreeGrafter"/>
</dbReference>
<dbReference type="RefSeq" id="WP_025803039.1">
    <property type="nucleotide sequence ID" value="NZ_CP053842.1"/>
</dbReference>
<protein>
    <submittedName>
        <fullName evidence="3">Carbon-nitrogen hydrolase family protein</fullName>
    </submittedName>
</protein>
<dbReference type="PANTHER" id="PTHR43674">
    <property type="entry name" value="NITRILASE C965.09-RELATED"/>
    <property type="match status" value="1"/>
</dbReference>
<dbReference type="OrthoDB" id="5357560at2"/>
<dbReference type="InterPro" id="IPR050345">
    <property type="entry name" value="Aliph_Amidase/BUP"/>
</dbReference>
<dbReference type="CDD" id="cd07197">
    <property type="entry name" value="nitrilase"/>
    <property type="match status" value="1"/>
</dbReference>
<dbReference type="SUPFAM" id="SSF56317">
    <property type="entry name" value="Carbon-nitrogen hydrolase"/>
    <property type="match status" value="1"/>
</dbReference>
<accession>A0A7M1LHE9</accession>
<proteinExistence type="predicted"/>
<dbReference type="AlphaFoldDB" id="A0A7M1LHE9"/>
<dbReference type="InterPro" id="IPR003010">
    <property type="entry name" value="C-N_Hydrolase"/>
</dbReference>
<dbReference type="PROSITE" id="PS50263">
    <property type="entry name" value="CN_HYDROLASE"/>
    <property type="match status" value="1"/>
</dbReference>
<dbReference type="Proteomes" id="UP000594749">
    <property type="component" value="Chromosome"/>
</dbReference>
<dbReference type="InterPro" id="IPR036526">
    <property type="entry name" value="C-N_Hydrolase_sf"/>
</dbReference>
<evidence type="ECO:0000313" key="4">
    <source>
        <dbReference type="Proteomes" id="UP000594749"/>
    </source>
</evidence>
<gene>
    <name evidence="3" type="ORF">IMC76_01245</name>
</gene>
<organism evidence="3 4">
    <name type="scientific">Campylobacter corcagiensis</name>
    <dbReference type="NCBI Taxonomy" id="1448857"/>
    <lineage>
        <taxon>Bacteria</taxon>
        <taxon>Pseudomonadati</taxon>
        <taxon>Campylobacterota</taxon>
        <taxon>Epsilonproteobacteria</taxon>
        <taxon>Campylobacterales</taxon>
        <taxon>Campylobacteraceae</taxon>
        <taxon>Campylobacter</taxon>
    </lineage>
</organism>
<reference evidence="3 4" key="1">
    <citation type="submission" date="2020-10" db="EMBL/GenBank/DDBJ databases">
        <title>Campylobacter and Helicobacter PacBio genomes.</title>
        <authorList>
            <person name="Lane C."/>
        </authorList>
    </citation>
    <scope>NUCLEOTIDE SEQUENCE [LARGE SCALE GENOMIC DNA]</scope>
    <source>
        <strain evidence="3 4">2016D-0077</strain>
    </source>
</reference>